<feature type="transmembrane region" description="Helical" evidence="1">
    <location>
        <begin position="999"/>
        <end position="1025"/>
    </location>
</feature>
<dbReference type="EMBL" id="LT605205">
    <property type="protein sequence ID" value="SCD20849.1"/>
    <property type="molecule type" value="Genomic_DNA"/>
</dbReference>
<evidence type="ECO:0000256" key="1">
    <source>
        <dbReference type="SAM" id="Phobius"/>
    </source>
</evidence>
<dbReference type="Pfam" id="PF00873">
    <property type="entry name" value="ACR_tran"/>
    <property type="match status" value="1"/>
</dbReference>
<sequence length="1052" mass="115259">MKLPEIGVKRPVATAMLFIAIILLGIVSLKMLPLDLMPEMEFPSVTVITVYPGASANEVEEQVTKPLETVLSAAERLTEIKSTSKENVSFIQLSYEWGGDVTSAANNARDLIELGKNRLPAAAQQPIIYKINSSMMPVLAYAINADAHYNGIEHIVEEDIASALRKVEGVGTVLYLGQPEREIKVNINPQQMKAYGLSTSQISTMLKANNINIPAGNINLGVYDFSVRVPGKFESVDEIGNTVLKAFNGQVVRLRDVADIEDTFKEKESFARNHIGEGVALMVQKQSGANTVEVVDAVRAKMAELEQQLPADIRVNEVLSSEEIITGSIRNLTSSIWYALVFVTLVVLMFLREWKSSFIVFITMPVSLISAFIAMYIMDYTINIFSLMSLVIAIGMVVDNAIVVLENITQHIEKGADPKQAAIFGTSEMGMAIIASTATTLVVFLPLLFMGGIVGIMFKQLAILTVVCMTMSLFAALTLTPMLSSKLLKRTPRDKEEQRRSKLYTASEKIFNRIEDGYKRVLGWAVFHKGVTLVVALLVFVLTMWLGKRIGTDYIPDFDAGTVSVVFETEVGTAANQTDSVGQQILKIMLDEIPEIADGAIASISGQTRDGALTTVGFKEGKNVGTVLCHLVPVEQRSRSAAEVAESIRQRVEAIPQIEEVSIQGGSALATAVTGNKKPIEIIVSGNDLDKIKAVALDFEKKMIAEKSFTDVTTTVDPGKLEVQVRVDKEKASQMALNVAMVGMQVRQNLYGTESGEFTEEGSDYGVVIQYAPEYRNEVSKLREMQITNLLGQQIPLSSVADIVEESGPIEIQRLSQQRYVKTVANLNDISLGEATRLAQQLIDETTVPEGITVEIGGQVDDQSSSFQSLYLIFFLGIALVYMVMAAQFESFKDPFIILFAIPFTLVGVILAFFITNITLSVVTFIGLIMLVGIVVNNGIVLVDYTNMLRKRNYSLRDAVMEAGRSRLRPVLMTSLTTILGMLPMALSTGMGKEMYAPLGVTIIGGLFVSVLTTLILVPTMYTALYHRTLVKDRISVRLGKGTDKTEENRTN</sequence>
<protein>
    <submittedName>
        <fullName evidence="2">Multidrug efflux pump subunit AcrB</fullName>
    </submittedName>
</protein>
<dbReference type="Gene3D" id="3.30.70.1430">
    <property type="entry name" value="Multidrug efflux transporter AcrB pore domain"/>
    <property type="match status" value="2"/>
</dbReference>
<accession>A0A1R3T466</accession>
<feature type="transmembrane region" description="Helical" evidence="1">
    <location>
        <begin position="521"/>
        <end position="546"/>
    </location>
</feature>
<dbReference type="STRING" id="1642647.PSM36_2042"/>
<dbReference type="RefSeq" id="WP_076930781.1">
    <property type="nucleotide sequence ID" value="NZ_LT605205.1"/>
</dbReference>
<evidence type="ECO:0000313" key="3">
    <source>
        <dbReference type="Proteomes" id="UP000187464"/>
    </source>
</evidence>
<dbReference type="Gene3D" id="3.30.70.1320">
    <property type="entry name" value="Multidrug efflux transporter AcrB pore domain like"/>
    <property type="match status" value="1"/>
</dbReference>
<feature type="transmembrane region" description="Helical" evidence="1">
    <location>
        <begin position="12"/>
        <end position="32"/>
    </location>
</feature>
<feature type="transmembrane region" description="Helical" evidence="1">
    <location>
        <begin position="429"/>
        <end position="449"/>
    </location>
</feature>
<keyword evidence="1" id="KW-0812">Transmembrane</keyword>
<dbReference type="SUPFAM" id="SSF82866">
    <property type="entry name" value="Multidrug efflux transporter AcrB transmembrane domain"/>
    <property type="match status" value="2"/>
</dbReference>
<feature type="transmembrane region" description="Helical" evidence="1">
    <location>
        <begin position="384"/>
        <end position="408"/>
    </location>
</feature>
<dbReference type="GO" id="GO:0005886">
    <property type="term" value="C:plasma membrane"/>
    <property type="evidence" value="ECO:0007669"/>
    <property type="project" value="TreeGrafter"/>
</dbReference>
<keyword evidence="3" id="KW-1185">Reference proteome</keyword>
<dbReference type="PANTHER" id="PTHR32063">
    <property type="match status" value="1"/>
</dbReference>
<dbReference type="SUPFAM" id="SSF82693">
    <property type="entry name" value="Multidrug efflux transporter AcrB pore domain, PN1, PN2, PC1 and PC2 subdomains"/>
    <property type="match status" value="3"/>
</dbReference>
<dbReference type="InterPro" id="IPR001036">
    <property type="entry name" value="Acrflvin-R"/>
</dbReference>
<dbReference type="PRINTS" id="PR00702">
    <property type="entry name" value="ACRIFLAVINRP"/>
</dbReference>
<evidence type="ECO:0000313" key="2">
    <source>
        <dbReference type="EMBL" id="SCD20849.1"/>
    </source>
</evidence>
<feature type="transmembrane region" description="Helical" evidence="1">
    <location>
        <begin position="870"/>
        <end position="889"/>
    </location>
</feature>
<name>A0A1R3T466_9BACT</name>
<dbReference type="AlphaFoldDB" id="A0A1R3T466"/>
<organism evidence="2 3">
    <name type="scientific">Proteiniphilum saccharofermentans</name>
    <dbReference type="NCBI Taxonomy" id="1642647"/>
    <lineage>
        <taxon>Bacteria</taxon>
        <taxon>Pseudomonadati</taxon>
        <taxon>Bacteroidota</taxon>
        <taxon>Bacteroidia</taxon>
        <taxon>Bacteroidales</taxon>
        <taxon>Dysgonomonadaceae</taxon>
        <taxon>Proteiniphilum</taxon>
    </lineage>
</organism>
<feature type="transmembrane region" description="Helical" evidence="1">
    <location>
        <begin position="922"/>
        <end position="947"/>
    </location>
</feature>
<dbReference type="PANTHER" id="PTHR32063:SF0">
    <property type="entry name" value="SWARMING MOTILITY PROTEIN SWRC"/>
    <property type="match status" value="1"/>
</dbReference>
<dbReference type="GO" id="GO:0042910">
    <property type="term" value="F:xenobiotic transmembrane transporter activity"/>
    <property type="evidence" value="ECO:0007669"/>
    <property type="project" value="TreeGrafter"/>
</dbReference>
<reference evidence="2 3" key="1">
    <citation type="submission" date="2016-08" db="EMBL/GenBank/DDBJ databases">
        <authorList>
            <person name="Seilhamer J.J."/>
        </authorList>
    </citation>
    <scope>NUCLEOTIDE SEQUENCE [LARGE SCALE GENOMIC DNA]</scope>
    <source>
        <strain evidence="2">M3/6</strain>
    </source>
</reference>
<dbReference type="Gene3D" id="3.30.70.1440">
    <property type="entry name" value="Multidrug efflux transporter AcrB pore domain"/>
    <property type="match status" value="1"/>
</dbReference>
<dbReference type="Proteomes" id="UP000187464">
    <property type="component" value="Chromosome I"/>
</dbReference>
<feature type="transmembrane region" description="Helical" evidence="1">
    <location>
        <begin position="358"/>
        <end position="378"/>
    </location>
</feature>
<proteinExistence type="predicted"/>
<feature type="transmembrane region" description="Helical" evidence="1">
    <location>
        <begin position="968"/>
        <end position="987"/>
    </location>
</feature>
<feature type="transmembrane region" description="Helical" evidence="1">
    <location>
        <begin position="335"/>
        <end position="351"/>
    </location>
</feature>
<feature type="transmembrane region" description="Helical" evidence="1">
    <location>
        <begin position="461"/>
        <end position="483"/>
    </location>
</feature>
<dbReference type="Gene3D" id="3.30.2090.10">
    <property type="entry name" value="Multidrug efflux transporter AcrB TolC docking domain, DN and DC subdomains"/>
    <property type="match status" value="2"/>
</dbReference>
<keyword evidence="1" id="KW-1133">Transmembrane helix</keyword>
<feature type="transmembrane region" description="Helical" evidence="1">
    <location>
        <begin position="896"/>
        <end position="916"/>
    </location>
</feature>
<keyword evidence="1" id="KW-0472">Membrane</keyword>
<dbReference type="SUPFAM" id="SSF82714">
    <property type="entry name" value="Multidrug efflux transporter AcrB TolC docking domain, DN and DC subdomains"/>
    <property type="match status" value="2"/>
</dbReference>
<dbReference type="Gene3D" id="1.20.1640.10">
    <property type="entry name" value="Multidrug efflux transporter AcrB transmembrane domain"/>
    <property type="match status" value="2"/>
</dbReference>
<gene>
    <name evidence="2" type="ORF">PSM36_2042</name>
</gene>
<dbReference type="InterPro" id="IPR027463">
    <property type="entry name" value="AcrB_DN_DC_subdom"/>
</dbReference>
<dbReference type="KEGG" id="psac:PSM36_2042"/>